<dbReference type="Proteomes" id="UP001292094">
    <property type="component" value="Unassembled WGS sequence"/>
</dbReference>
<evidence type="ECO:0000313" key="2">
    <source>
        <dbReference type="Proteomes" id="UP001292094"/>
    </source>
</evidence>
<sequence>MINRVAWLDRGEDVWMVFIMTCQPVHPISAIDWITHAGWRLSSGPTLLCYAMLFSASVTTPPCPTLSLTPSTHPSNRFIYKTLSLQHFSPSS</sequence>
<dbReference type="AlphaFoldDB" id="A0AAE1NFD2"/>
<accession>A0AAE1NFD2</accession>
<name>A0AAE1NFD2_9EUCA</name>
<reference evidence="1" key="1">
    <citation type="submission" date="2023-11" db="EMBL/GenBank/DDBJ databases">
        <title>Genome assemblies of two species of porcelain crab, Petrolisthes cinctipes and Petrolisthes manimaculis (Anomura: Porcellanidae).</title>
        <authorList>
            <person name="Angst P."/>
        </authorList>
    </citation>
    <scope>NUCLEOTIDE SEQUENCE</scope>
    <source>
        <strain evidence="1">PB745_02</strain>
        <tissue evidence="1">Gill</tissue>
    </source>
</reference>
<protein>
    <submittedName>
        <fullName evidence="1">Uncharacterized protein</fullName>
    </submittedName>
</protein>
<dbReference type="EMBL" id="JAWZYT010006324">
    <property type="protein sequence ID" value="KAK4288386.1"/>
    <property type="molecule type" value="Genomic_DNA"/>
</dbReference>
<comment type="caution">
    <text evidence="1">The sequence shown here is derived from an EMBL/GenBank/DDBJ whole genome shotgun (WGS) entry which is preliminary data.</text>
</comment>
<gene>
    <name evidence="1" type="ORF">Pmani_038579</name>
</gene>
<proteinExistence type="predicted"/>
<evidence type="ECO:0000313" key="1">
    <source>
        <dbReference type="EMBL" id="KAK4288386.1"/>
    </source>
</evidence>
<keyword evidence="2" id="KW-1185">Reference proteome</keyword>
<organism evidence="1 2">
    <name type="scientific">Petrolisthes manimaculis</name>
    <dbReference type="NCBI Taxonomy" id="1843537"/>
    <lineage>
        <taxon>Eukaryota</taxon>
        <taxon>Metazoa</taxon>
        <taxon>Ecdysozoa</taxon>
        <taxon>Arthropoda</taxon>
        <taxon>Crustacea</taxon>
        <taxon>Multicrustacea</taxon>
        <taxon>Malacostraca</taxon>
        <taxon>Eumalacostraca</taxon>
        <taxon>Eucarida</taxon>
        <taxon>Decapoda</taxon>
        <taxon>Pleocyemata</taxon>
        <taxon>Anomura</taxon>
        <taxon>Galatheoidea</taxon>
        <taxon>Porcellanidae</taxon>
        <taxon>Petrolisthes</taxon>
    </lineage>
</organism>